<evidence type="ECO:0000256" key="2">
    <source>
        <dbReference type="ARBA" id="ARBA00023157"/>
    </source>
</evidence>
<feature type="region of interest" description="Disordered" evidence="3">
    <location>
        <begin position="210"/>
        <end position="261"/>
    </location>
</feature>
<keyword evidence="1" id="KW-0677">Repeat</keyword>
<dbReference type="Pfam" id="PF14295">
    <property type="entry name" value="PAN_4"/>
    <property type="match status" value="1"/>
</dbReference>
<evidence type="ECO:0000259" key="4">
    <source>
        <dbReference type="Pfam" id="PF14295"/>
    </source>
</evidence>
<keyword evidence="6" id="KW-1185">Reference proteome</keyword>
<sequence length="620" mass="66124">MQPPRAAWAAPRGPVDDAAPADEEAAAFLGGGDLPPRGERLCAPPAGCPGWRKGGLLILGATAALLVLDGARAGGGVPSRRSGRTVELEDQGACHTALDGEECYTLVSWVMKEKNDWGGLGVTSSSTREEVQQALRNSEAESVCPPPCVRDSNTDSEETAADMATAVAEEDSSTSTATATSTTVDAMYMRDRARATALALAAPAPDLHAAAAGASAEGGPEQPPPQAARAGDWTPAIPHAAGGAAPAARAPGGAGGREQAPAAVSARGCGVVQDMVYLPGNDLHTIPNVSKPEECCTACAELAACVAWTWGRRLNESSSVLPHGAHMCYLKGSKPRVVLTRLFDPGFTSGWTTPAMRPGSITTQWPMDRGSLLCASSLSLSSVGQGAARRLVALQYNMRASIFNCDEYMVFALDDETPVAPGVWPVLLRPAEPEGRMVGSGSWARSGGKETVDRMLVLRDKLLHWRLLIQSGRYRFHDWTVVVDPQAVFVPGRFRTRIRDLSYHHDEHMAATFVTACGDHPSQALEVLSQKAVDAWSLGWERCLDFFAPQASINQSKEEGLVDECLEILQVKRDTDAHLLNSPDCKQTVNCSNVSFTAYHPFGTEESYRRCHEQSSPSTR</sequence>
<reference evidence="5" key="1">
    <citation type="submission" date="2023-10" db="EMBL/GenBank/DDBJ databases">
        <authorList>
            <person name="Chen Y."/>
            <person name="Shah S."/>
            <person name="Dougan E. K."/>
            <person name="Thang M."/>
            <person name="Chan C."/>
        </authorList>
    </citation>
    <scope>NUCLEOTIDE SEQUENCE [LARGE SCALE GENOMIC DNA]</scope>
</reference>
<gene>
    <name evidence="5" type="ORF">PCOR1329_LOCUS9845</name>
</gene>
<dbReference type="EMBL" id="CAUYUJ010002769">
    <property type="protein sequence ID" value="CAK0802288.1"/>
    <property type="molecule type" value="Genomic_DNA"/>
</dbReference>
<evidence type="ECO:0000313" key="5">
    <source>
        <dbReference type="EMBL" id="CAK0802288.1"/>
    </source>
</evidence>
<protein>
    <recommendedName>
        <fullName evidence="4">Apple domain-containing protein</fullName>
    </recommendedName>
</protein>
<name>A0ABN9QCD2_9DINO</name>
<evidence type="ECO:0000313" key="6">
    <source>
        <dbReference type="Proteomes" id="UP001189429"/>
    </source>
</evidence>
<accession>A0ABN9QCD2</accession>
<organism evidence="5 6">
    <name type="scientific">Prorocentrum cordatum</name>
    <dbReference type="NCBI Taxonomy" id="2364126"/>
    <lineage>
        <taxon>Eukaryota</taxon>
        <taxon>Sar</taxon>
        <taxon>Alveolata</taxon>
        <taxon>Dinophyceae</taxon>
        <taxon>Prorocentrales</taxon>
        <taxon>Prorocentraceae</taxon>
        <taxon>Prorocentrum</taxon>
    </lineage>
</organism>
<dbReference type="InterPro" id="IPR000177">
    <property type="entry name" value="Apple"/>
</dbReference>
<dbReference type="InterPro" id="IPR003609">
    <property type="entry name" value="Pan_app"/>
</dbReference>
<feature type="domain" description="Apple" evidence="4">
    <location>
        <begin position="278"/>
        <end position="331"/>
    </location>
</feature>
<keyword evidence="2" id="KW-1015">Disulfide bond</keyword>
<dbReference type="CDD" id="cd01100">
    <property type="entry name" value="APPLE_Factor_XI_like"/>
    <property type="match status" value="1"/>
</dbReference>
<proteinExistence type="predicted"/>
<feature type="compositionally biased region" description="Low complexity" evidence="3">
    <location>
        <begin position="210"/>
        <end position="220"/>
    </location>
</feature>
<feature type="region of interest" description="Disordered" evidence="3">
    <location>
        <begin position="136"/>
        <end position="179"/>
    </location>
</feature>
<evidence type="ECO:0000256" key="1">
    <source>
        <dbReference type="ARBA" id="ARBA00022737"/>
    </source>
</evidence>
<evidence type="ECO:0000256" key="3">
    <source>
        <dbReference type="SAM" id="MobiDB-lite"/>
    </source>
</evidence>
<comment type="caution">
    <text evidence="5">The sequence shown here is derived from an EMBL/GenBank/DDBJ whole genome shotgun (WGS) entry which is preliminary data.</text>
</comment>
<dbReference type="Gene3D" id="3.50.4.10">
    <property type="entry name" value="Hepatocyte Growth Factor"/>
    <property type="match status" value="1"/>
</dbReference>
<dbReference type="Proteomes" id="UP001189429">
    <property type="component" value="Unassembled WGS sequence"/>
</dbReference>
<feature type="compositionally biased region" description="Low complexity" evidence="3">
    <location>
        <begin position="227"/>
        <end position="261"/>
    </location>
</feature>